<proteinExistence type="predicted"/>
<evidence type="ECO:0000313" key="2">
    <source>
        <dbReference type="Proteomes" id="UP001254488"/>
    </source>
</evidence>
<dbReference type="RefSeq" id="WP_311332767.1">
    <property type="nucleotide sequence ID" value="NZ_JAVRHZ010000003.1"/>
</dbReference>
<evidence type="ECO:0000313" key="1">
    <source>
        <dbReference type="EMBL" id="MDT0555815.1"/>
    </source>
</evidence>
<dbReference type="EMBL" id="JAVRHZ010000003">
    <property type="protein sequence ID" value="MDT0555815.1"/>
    <property type="molecule type" value="Genomic_DNA"/>
</dbReference>
<comment type="caution">
    <text evidence="1">The sequence shown here is derived from an EMBL/GenBank/DDBJ whole genome shotgun (WGS) entry which is preliminary data.</text>
</comment>
<dbReference type="InterPro" id="IPR036322">
    <property type="entry name" value="WD40_repeat_dom_sf"/>
</dbReference>
<dbReference type="InterPro" id="IPR011042">
    <property type="entry name" value="6-blade_b-propeller_TolB-like"/>
</dbReference>
<reference evidence="1 2" key="1">
    <citation type="submission" date="2023-09" db="EMBL/GenBank/DDBJ databases">
        <authorList>
            <person name="Rey-Velasco X."/>
        </authorList>
    </citation>
    <scope>NUCLEOTIDE SEQUENCE [LARGE SCALE GENOMIC DNA]</scope>
    <source>
        <strain evidence="1 2">W242</strain>
    </source>
</reference>
<organism evidence="1 2">
    <name type="scientific">Patiriisocius hiemis</name>
    <dbReference type="NCBI Taxonomy" id="3075604"/>
    <lineage>
        <taxon>Bacteria</taxon>
        <taxon>Pseudomonadati</taxon>
        <taxon>Bacteroidota</taxon>
        <taxon>Flavobacteriia</taxon>
        <taxon>Flavobacteriales</taxon>
        <taxon>Flavobacteriaceae</taxon>
        <taxon>Patiriisocius</taxon>
    </lineage>
</organism>
<sequence length="810" mass="90445">MKGFKFILINIASILLWSCGENTSKKGVIEDFIPKDASVVFKVSNFETLQKDLSNNAIINNYKKVSAYKFLSEKATLLRHLKPEEASIIAISEQNDSTASYTFITRESPKLFIADSLKNTSIETLAYNDISMQRIIIEDKTAFTTTIDSVFVASSSQKVLQDIIEKKTLKDPVFKKVASIKSNAEVEMILPATALKNTDSSKLNFASWVTLDIAVLPDAITATGVALARDTVPQLINVFKGQIPQKNNLAQITPTDYKWATSITYSNAEALTKSINTFKKDSLNQISSIIGSTNEAGSVVLEKGVVIALKSIDATLTQDALAPFITETSSLREVTIYSFSETDLFSEAFSPLLNHTEANYMIQLDDFFVFTPTEDIANQCIIAFKNKDVLSETSYYQDSKTYIGESSSMLLYRSKEHISDGLSMFFNSKNEQQIKNKSLSKYPLALLQFSYDRDFAHINLVCKEASTSKQVSAAVSQETSITLENEILGNPQFFSNHRTNSKDIVVQDVTNTLHLFAINGRSLWTKKLDKPILGEINEVDILRNGKKQLAFTTASTLYVVDRNGKDVAPFPIKFKDEVTQPLSVFDYDNNRKYRFVITQDKDVLLYNSEGKLVKGFGFNGTKSSIVQPPKHIRMGNKDYIIIAEENGKLTILSRVGKNRVTVTKTFSFSKIPVTREGSNFVVITKDNKKASINQNGKVSFQNLNISPSYWFTTKGSIKATLDDNLLRINGKLVELPFGIYTNPQLFLANRTTYISVTETQENKVYVYDKTGRLLSGFPIYGISESAISSVKNKSLVLTKANDKEIIVYGF</sequence>
<protein>
    <submittedName>
        <fullName evidence="1">Uncharacterized protein</fullName>
    </submittedName>
</protein>
<gene>
    <name evidence="1" type="ORF">RM538_07365</name>
</gene>
<dbReference type="Proteomes" id="UP001254488">
    <property type="component" value="Unassembled WGS sequence"/>
</dbReference>
<dbReference type="Gene3D" id="2.120.10.30">
    <property type="entry name" value="TolB, C-terminal domain"/>
    <property type="match status" value="1"/>
</dbReference>
<dbReference type="SUPFAM" id="SSF50978">
    <property type="entry name" value="WD40 repeat-like"/>
    <property type="match status" value="1"/>
</dbReference>
<name>A0ABU2YCA1_9FLAO</name>
<accession>A0ABU2YCA1</accession>
<keyword evidence="2" id="KW-1185">Reference proteome</keyword>